<keyword evidence="1" id="KW-0812">Transmembrane</keyword>
<keyword evidence="1" id="KW-1133">Transmembrane helix</keyword>
<evidence type="ECO:0000313" key="3">
    <source>
        <dbReference type="Proteomes" id="UP000297229"/>
    </source>
</evidence>
<keyword evidence="3" id="KW-1185">Reference proteome</keyword>
<sequence>MTKNRMAVTGRKASYFGGVPAAGREGDGIVYSELDRMREIRDRGEEMMKKKKKQGAKEVEEEEKVWVHWERWGLSVWLVIFNIIFAIPVSYLIAKYAIPAPWRWAVFILSHHALLACAYEFAMNVKERMVEMAIREAEEERELEQWDDVVAQLEGVLEESRRNRRVMEGVVEGMGGVGDEEESEEEVEERR</sequence>
<name>A0A4Z1JEL2_9HELO</name>
<dbReference type="Proteomes" id="UP000297229">
    <property type="component" value="Unassembled WGS sequence"/>
</dbReference>
<accession>A0A4Z1JEL2</accession>
<proteinExistence type="predicted"/>
<gene>
    <name evidence="2" type="ORF">BELL_0502g00060</name>
</gene>
<evidence type="ECO:0000256" key="1">
    <source>
        <dbReference type="SAM" id="Phobius"/>
    </source>
</evidence>
<feature type="transmembrane region" description="Helical" evidence="1">
    <location>
        <begin position="104"/>
        <end position="122"/>
    </location>
</feature>
<organism evidence="2 3">
    <name type="scientific">Botrytis elliptica</name>
    <dbReference type="NCBI Taxonomy" id="278938"/>
    <lineage>
        <taxon>Eukaryota</taxon>
        <taxon>Fungi</taxon>
        <taxon>Dikarya</taxon>
        <taxon>Ascomycota</taxon>
        <taxon>Pezizomycotina</taxon>
        <taxon>Leotiomycetes</taxon>
        <taxon>Helotiales</taxon>
        <taxon>Sclerotiniaceae</taxon>
        <taxon>Botrytis</taxon>
    </lineage>
</organism>
<dbReference type="OrthoDB" id="3554976at2759"/>
<comment type="caution">
    <text evidence="2">The sequence shown here is derived from an EMBL/GenBank/DDBJ whole genome shotgun (WGS) entry which is preliminary data.</text>
</comment>
<feature type="transmembrane region" description="Helical" evidence="1">
    <location>
        <begin position="74"/>
        <end position="98"/>
    </location>
</feature>
<dbReference type="AlphaFoldDB" id="A0A4Z1JEL2"/>
<dbReference type="EMBL" id="PQXM01000500">
    <property type="protein sequence ID" value="TGO72008.1"/>
    <property type="molecule type" value="Genomic_DNA"/>
</dbReference>
<evidence type="ECO:0000313" key="2">
    <source>
        <dbReference type="EMBL" id="TGO72008.1"/>
    </source>
</evidence>
<keyword evidence="1" id="KW-0472">Membrane</keyword>
<reference evidence="2 3" key="1">
    <citation type="submission" date="2017-12" db="EMBL/GenBank/DDBJ databases">
        <title>Comparative genomics of Botrytis spp.</title>
        <authorList>
            <person name="Valero-Jimenez C.A."/>
            <person name="Tapia P."/>
            <person name="Veloso J."/>
            <person name="Silva-Moreno E."/>
            <person name="Staats M."/>
            <person name="Valdes J.H."/>
            <person name="Van Kan J.A.L."/>
        </authorList>
    </citation>
    <scope>NUCLEOTIDE SEQUENCE [LARGE SCALE GENOMIC DNA]</scope>
    <source>
        <strain evidence="2 3">Be9601</strain>
    </source>
</reference>
<protein>
    <submittedName>
        <fullName evidence="2">Uncharacterized protein</fullName>
    </submittedName>
</protein>